<keyword evidence="3" id="KW-0238">DNA-binding</keyword>
<feature type="domain" description="RNA polymerase sigma-70" evidence="6">
    <location>
        <begin position="89"/>
        <end position="102"/>
    </location>
</feature>
<dbReference type="SUPFAM" id="SSF88659">
    <property type="entry name" value="Sigma3 and sigma4 domains of RNA polymerase sigma factors"/>
    <property type="match status" value="2"/>
</dbReference>
<dbReference type="Pfam" id="PF04539">
    <property type="entry name" value="Sigma70_r3"/>
    <property type="match status" value="1"/>
</dbReference>
<dbReference type="Pfam" id="PF04542">
    <property type="entry name" value="Sigma70_r2"/>
    <property type="match status" value="1"/>
</dbReference>
<keyword evidence="4" id="KW-0804">Transcription</keyword>
<dbReference type="InterPro" id="IPR007627">
    <property type="entry name" value="RNA_pol_sigma70_r2"/>
</dbReference>
<dbReference type="Gene3D" id="1.10.10.10">
    <property type="entry name" value="Winged helix-like DNA-binding domain superfamily/Winged helix DNA-binding domain"/>
    <property type="match status" value="2"/>
</dbReference>
<accession>A0A511DF71</accession>
<dbReference type="NCBIfam" id="TIGR02937">
    <property type="entry name" value="sigma70-ECF"/>
    <property type="match status" value="1"/>
</dbReference>
<dbReference type="Pfam" id="PF04545">
    <property type="entry name" value="Sigma70_r4"/>
    <property type="match status" value="1"/>
</dbReference>
<dbReference type="InterPro" id="IPR007630">
    <property type="entry name" value="RNA_pol_sigma70_r4"/>
</dbReference>
<dbReference type="Proteomes" id="UP000321685">
    <property type="component" value="Unassembled WGS sequence"/>
</dbReference>
<dbReference type="AlphaFoldDB" id="A0A511DF71"/>
<keyword evidence="1" id="KW-0805">Transcription regulation</keyword>
<dbReference type="InterPro" id="IPR013324">
    <property type="entry name" value="RNA_pol_sigma_r3/r4-like"/>
</dbReference>
<keyword evidence="8" id="KW-1185">Reference proteome</keyword>
<evidence type="ECO:0000256" key="4">
    <source>
        <dbReference type="ARBA" id="ARBA00023163"/>
    </source>
</evidence>
<dbReference type="InterPro" id="IPR014284">
    <property type="entry name" value="RNA_pol_sigma-70_dom"/>
</dbReference>
<gene>
    <name evidence="7" type="ORF">PSU4_23760</name>
</gene>
<dbReference type="EMBL" id="BJVJ01000019">
    <property type="protein sequence ID" value="GEL23422.1"/>
    <property type="molecule type" value="Genomic_DNA"/>
</dbReference>
<sequence>MHHAAGTSPEPLQPRAAPVQDPPARRAAADTGPSEYADQMPLLHRYATLAADDPERERIRSRLVMAFLPVVEHLARRHGHGYRVAAYDDLVQTGTVGLITAIDRWDPERAKGEFLGYLIPCVRGEILRYFRDRTWSMRVPRRLKELGVTIGKVSGTMTQELGRAPRPSELAARLDVDREEIIEALAASADRHAAPLYPVDDEGSGEERIGTVEKAYEQVEYELALRPLIDELPERERRILRLRFFEDQSQSRIAEQVGVSQMHVSRLLTRTLRQLRDGLTADGPARPSRPAD</sequence>
<evidence type="ECO:0000256" key="5">
    <source>
        <dbReference type="SAM" id="MobiDB-lite"/>
    </source>
</evidence>
<evidence type="ECO:0000313" key="7">
    <source>
        <dbReference type="EMBL" id="GEL23422.1"/>
    </source>
</evidence>
<evidence type="ECO:0000259" key="6">
    <source>
        <dbReference type="PROSITE" id="PS00715"/>
    </source>
</evidence>
<dbReference type="PROSITE" id="PS00715">
    <property type="entry name" value="SIGMA70_1"/>
    <property type="match status" value="1"/>
</dbReference>
<dbReference type="PRINTS" id="PR00046">
    <property type="entry name" value="SIGMA70FCT"/>
</dbReference>
<dbReference type="InterPro" id="IPR000943">
    <property type="entry name" value="RNA_pol_sigma70"/>
</dbReference>
<dbReference type="GO" id="GO:0006352">
    <property type="term" value="P:DNA-templated transcription initiation"/>
    <property type="evidence" value="ECO:0007669"/>
    <property type="project" value="InterPro"/>
</dbReference>
<organism evidence="7 8">
    <name type="scientific">Pseudonocardia sulfidoxydans NBRC 16205</name>
    <dbReference type="NCBI Taxonomy" id="1223511"/>
    <lineage>
        <taxon>Bacteria</taxon>
        <taxon>Bacillati</taxon>
        <taxon>Actinomycetota</taxon>
        <taxon>Actinomycetes</taxon>
        <taxon>Pseudonocardiales</taxon>
        <taxon>Pseudonocardiaceae</taxon>
        <taxon>Pseudonocardia</taxon>
    </lineage>
</organism>
<evidence type="ECO:0000256" key="3">
    <source>
        <dbReference type="ARBA" id="ARBA00023125"/>
    </source>
</evidence>
<reference evidence="7 8" key="1">
    <citation type="submission" date="2019-07" db="EMBL/GenBank/DDBJ databases">
        <title>Whole genome shotgun sequence of Pseudonocardia sulfidoxydans NBRC 16205.</title>
        <authorList>
            <person name="Hosoyama A."/>
            <person name="Uohara A."/>
            <person name="Ohji S."/>
            <person name="Ichikawa N."/>
        </authorList>
    </citation>
    <scope>NUCLEOTIDE SEQUENCE [LARGE SCALE GENOMIC DNA]</scope>
    <source>
        <strain evidence="7 8">NBRC 16205</strain>
    </source>
</reference>
<dbReference type="InterPro" id="IPR007624">
    <property type="entry name" value="RNA_pol_sigma70_r3"/>
</dbReference>
<feature type="region of interest" description="Disordered" evidence="5">
    <location>
        <begin position="1"/>
        <end position="34"/>
    </location>
</feature>
<evidence type="ECO:0000256" key="1">
    <source>
        <dbReference type="ARBA" id="ARBA00023015"/>
    </source>
</evidence>
<dbReference type="RefSeq" id="WP_147106489.1">
    <property type="nucleotide sequence ID" value="NZ_BJVJ01000019.1"/>
</dbReference>
<comment type="caution">
    <text evidence="7">The sequence shown here is derived from an EMBL/GenBank/DDBJ whole genome shotgun (WGS) entry which is preliminary data.</text>
</comment>
<dbReference type="InterPro" id="IPR013325">
    <property type="entry name" value="RNA_pol_sigma_r2"/>
</dbReference>
<evidence type="ECO:0000256" key="2">
    <source>
        <dbReference type="ARBA" id="ARBA00023082"/>
    </source>
</evidence>
<dbReference type="GO" id="GO:0016987">
    <property type="term" value="F:sigma factor activity"/>
    <property type="evidence" value="ECO:0007669"/>
    <property type="project" value="UniProtKB-KW"/>
</dbReference>
<dbReference type="GO" id="GO:0003677">
    <property type="term" value="F:DNA binding"/>
    <property type="evidence" value="ECO:0007669"/>
    <property type="project" value="UniProtKB-KW"/>
</dbReference>
<dbReference type="InterPro" id="IPR036388">
    <property type="entry name" value="WH-like_DNA-bd_sf"/>
</dbReference>
<name>A0A511DF71_9PSEU</name>
<proteinExistence type="predicted"/>
<dbReference type="PANTHER" id="PTHR30385">
    <property type="entry name" value="SIGMA FACTOR F FLAGELLAR"/>
    <property type="match status" value="1"/>
</dbReference>
<dbReference type="PANTHER" id="PTHR30385:SF4">
    <property type="entry name" value="RNA POLYMERASE SIGMA-E FACTOR"/>
    <property type="match status" value="1"/>
</dbReference>
<protein>
    <submittedName>
        <fullName evidence="7">RNA polymerase sigma factor</fullName>
    </submittedName>
</protein>
<evidence type="ECO:0000313" key="8">
    <source>
        <dbReference type="Proteomes" id="UP000321685"/>
    </source>
</evidence>
<keyword evidence="2" id="KW-0731">Sigma factor</keyword>
<dbReference type="Gene3D" id="1.10.1740.10">
    <property type="match status" value="1"/>
</dbReference>
<dbReference type="SUPFAM" id="SSF88946">
    <property type="entry name" value="Sigma2 domain of RNA polymerase sigma factors"/>
    <property type="match status" value="1"/>
</dbReference>
<dbReference type="OrthoDB" id="9804285at2"/>